<organism evidence="3 4">
    <name type="scientific">Teratosphaeria destructans</name>
    <dbReference type="NCBI Taxonomy" id="418781"/>
    <lineage>
        <taxon>Eukaryota</taxon>
        <taxon>Fungi</taxon>
        <taxon>Dikarya</taxon>
        <taxon>Ascomycota</taxon>
        <taxon>Pezizomycotina</taxon>
        <taxon>Dothideomycetes</taxon>
        <taxon>Dothideomycetidae</taxon>
        <taxon>Mycosphaerellales</taxon>
        <taxon>Teratosphaeriaceae</taxon>
        <taxon>Teratosphaeria</taxon>
    </lineage>
</organism>
<comment type="caution">
    <text evidence="3">The sequence shown here is derived from an EMBL/GenBank/DDBJ whole genome shotgun (WGS) entry which is preliminary data.</text>
</comment>
<dbReference type="GO" id="GO:0000287">
    <property type="term" value="F:magnesium ion binding"/>
    <property type="evidence" value="ECO:0007669"/>
    <property type="project" value="TreeGrafter"/>
</dbReference>
<dbReference type="GO" id="GO:0015087">
    <property type="term" value="F:cobalt ion transmembrane transporter activity"/>
    <property type="evidence" value="ECO:0007669"/>
    <property type="project" value="TreeGrafter"/>
</dbReference>
<accession>A0A9W7W1Q3</accession>
<dbReference type="Proteomes" id="UP001138500">
    <property type="component" value="Unassembled WGS sequence"/>
</dbReference>
<dbReference type="SUPFAM" id="SSF143865">
    <property type="entry name" value="CorA soluble domain-like"/>
    <property type="match status" value="1"/>
</dbReference>
<proteinExistence type="predicted"/>
<dbReference type="GO" id="GO:0015095">
    <property type="term" value="F:magnesium ion transmembrane transporter activity"/>
    <property type="evidence" value="ECO:0007669"/>
    <property type="project" value="TreeGrafter"/>
</dbReference>
<reference evidence="3 4" key="2">
    <citation type="journal article" date="2021" name="Curr. Genet.">
        <title>Genetic response to nitrogen starvation in the aggressive Eucalyptus foliar pathogen Teratosphaeria destructans.</title>
        <authorList>
            <person name="Havenga M."/>
            <person name="Wingfield B.D."/>
            <person name="Wingfield M.J."/>
            <person name="Dreyer L.L."/>
            <person name="Roets F."/>
            <person name="Aylward J."/>
        </authorList>
    </citation>
    <scope>NUCLEOTIDE SEQUENCE [LARGE SCALE GENOMIC DNA]</scope>
    <source>
        <strain evidence="3">CMW44962</strain>
    </source>
</reference>
<feature type="transmembrane region" description="Helical" evidence="2">
    <location>
        <begin position="523"/>
        <end position="544"/>
    </location>
</feature>
<evidence type="ECO:0000313" key="3">
    <source>
        <dbReference type="EMBL" id="KAH9827093.1"/>
    </source>
</evidence>
<keyword evidence="2" id="KW-0472">Membrane</keyword>
<reference evidence="3 4" key="1">
    <citation type="journal article" date="2018" name="IMA Fungus">
        <title>IMA Genome-F 10: Nine draft genome sequences of Claviceps purpurea s.lat., including C. arundinis, C. humidiphila, and C. cf. spartinae, pseudomolecules for the pitch canker pathogen Fusarium circinatum, draft genome of Davidsoniella eucalypti, Grosmannia galeiformis, Quambalaria eucalypti, and Teratosphaeria destructans.</title>
        <authorList>
            <person name="Wingfield B.D."/>
            <person name="Liu M."/>
            <person name="Nguyen H.D."/>
            <person name="Lane F.A."/>
            <person name="Morgan S.W."/>
            <person name="De Vos L."/>
            <person name="Wilken P.M."/>
            <person name="Duong T.A."/>
            <person name="Aylward J."/>
            <person name="Coetzee M.P."/>
            <person name="Dadej K."/>
            <person name="De Beer Z.W."/>
            <person name="Findlay W."/>
            <person name="Havenga M."/>
            <person name="Kolarik M."/>
            <person name="Menzies J.G."/>
            <person name="Naidoo K."/>
            <person name="Pochopski O."/>
            <person name="Shoukouhi P."/>
            <person name="Santana Q.C."/>
            <person name="Seifert K.A."/>
            <person name="Soal N."/>
            <person name="Steenkamp E.T."/>
            <person name="Tatham C.T."/>
            <person name="van der Nest M.A."/>
            <person name="Wingfield M.J."/>
        </authorList>
    </citation>
    <scope>NUCLEOTIDE SEQUENCE [LARGE SCALE GENOMIC DNA]</scope>
    <source>
        <strain evidence="3">CMW44962</strain>
    </source>
</reference>
<dbReference type="GO" id="GO:0050897">
    <property type="term" value="F:cobalt ion binding"/>
    <property type="evidence" value="ECO:0007669"/>
    <property type="project" value="TreeGrafter"/>
</dbReference>
<dbReference type="InterPro" id="IPR045861">
    <property type="entry name" value="CorA_cytoplasmic_dom"/>
</dbReference>
<sequence>MDDSARSVNQAVSHAIADFYAAFDDDNIRQAFEDLDDPNNLEPVMRAVQSSASQSFVLDFCDESAYVAFDLPTASVANLFSIEMPVINARWVNIWYPFHNRPLIELIAQRYDFSPRLLAMMCSDPRQLNRTSTKHSVNGAPAKKVWTRHSPRSSIESELEKGVEELSEHSSITSEHSITRGNLYRIVDDIWHYSSVDMGRNYLCIGYNSLYGTKHAGSEEGTGLLPYCTRVWTWLIITDDNTVISINEDPFPYSDGRLDSLQLCILAETRRNLTNVFRSLSKVDQLQLMASNPMSILPIRTRIGNTPEETAHRESDTPGLLFYYLFENWQNSYTLVTRRESRYGVELNELRNQMFESPKLRHIDRLDSIGKELGVLKRHYKSYTRIVERLVESQRATAASLQNSQVVSETSNTSLNTLRPLVTQQESMLGVSLSSAARVRFRRLADLIDLYALSEVEEYIEQKESLVALNFNLIAMKESEQTERLTRITLLITKATILFLPVSLMSAYFSVQLQGQDYTVAEYWISFAVVLFLSWIALFIFGVFSGSVETVDFWRAICRGIKGFKRGVIRRVEQ</sequence>
<dbReference type="EMBL" id="RIBY02001912">
    <property type="protein sequence ID" value="KAH9827093.1"/>
    <property type="molecule type" value="Genomic_DNA"/>
</dbReference>
<keyword evidence="2" id="KW-0812">Transmembrane</keyword>
<keyword evidence="4" id="KW-1185">Reference proteome</keyword>
<name>A0A9W7W1Q3_9PEZI</name>
<protein>
    <recommendedName>
        <fullName evidence="5">ADP-ribosylation factor</fullName>
    </recommendedName>
</protein>
<evidence type="ECO:0000256" key="1">
    <source>
        <dbReference type="ARBA" id="ARBA00004651"/>
    </source>
</evidence>
<evidence type="ECO:0000256" key="2">
    <source>
        <dbReference type="SAM" id="Phobius"/>
    </source>
</evidence>
<dbReference type="AlphaFoldDB" id="A0A9W7W1Q3"/>
<dbReference type="OrthoDB" id="5430812at2759"/>
<keyword evidence="2" id="KW-1133">Transmembrane helix</keyword>
<evidence type="ECO:0000313" key="4">
    <source>
        <dbReference type="Proteomes" id="UP001138500"/>
    </source>
</evidence>
<dbReference type="PANTHER" id="PTHR46494:SF1">
    <property type="entry name" value="CORA FAMILY METAL ION TRANSPORTER (EUROFUNG)"/>
    <property type="match status" value="1"/>
</dbReference>
<evidence type="ECO:0008006" key="5">
    <source>
        <dbReference type="Google" id="ProtNLM"/>
    </source>
</evidence>
<dbReference type="GO" id="GO:0005886">
    <property type="term" value="C:plasma membrane"/>
    <property type="evidence" value="ECO:0007669"/>
    <property type="project" value="UniProtKB-SubCell"/>
</dbReference>
<feature type="transmembrane region" description="Helical" evidence="2">
    <location>
        <begin position="488"/>
        <end position="511"/>
    </location>
</feature>
<comment type="subcellular location">
    <subcellularLocation>
        <location evidence="1">Cell membrane</location>
        <topology evidence="1">Multi-pass membrane protein</topology>
    </subcellularLocation>
</comment>
<gene>
    <name evidence="3" type="ORF">Tdes44962_MAKER03062</name>
</gene>
<dbReference type="PANTHER" id="PTHR46494">
    <property type="entry name" value="CORA FAMILY METAL ION TRANSPORTER (EUROFUNG)"/>
    <property type="match status" value="1"/>
</dbReference>